<keyword evidence="4 6" id="KW-0326">Glycosidase</keyword>
<dbReference type="Gene3D" id="2.60.120.200">
    <property type="match status" value="1"/>
</dbReference>
<dbReference type="EC" id="2.4.1.207" evidence="6"/>
<comment type="caution">
    <text evidence="9">The sequence shown here is derived from an EMBL/GenBank/DDBJ whole genome shotgun (WGS) entry which is preliminary data.</text>
</comment>
<evidence type="ECO:0000313" key="9">
    <source>
        <dbReference type="EMBL" id="GAA0156119.1"/>
    </source>
</evidence>
<evidence type="ECO:0000256" key="5">
    <source>
        <dbReference type="PIRSR" id="PIRSR005604-1"/>
    </source>
</evidence>
<organism evidence="9 10">
    <name type="scientific">Lithospermum erythrorhizon</name>
    <name type="common">Purple gromwell</name>
    <name type="synonym">Lithospermum officinale var. erythrorhizon</name>
    <dbReference type="NCBI Taxonomy" id="34254"/>
    <lineage>
        <taxon>Eukaryota</taxon>
        <taxon>Viridiplantae</taxon>
        <taxon>Streptophyta</taxon>
        <taxon>Embryophyta</taxon>
        <taxon>Tracheophyta</taxon>
        <taxon>Spermatophyta</taxon>
        <taxon>Magnoliopsida</taxon>
        <taxon>eudicotyledons</taxon>
        <taxon>Gunneridae</taxon>
        <taxon>Pentapetalae</taxon>
        <taxon>asterids</taxon>
        <taxon>lamiids</taxon>
        <taxon>Boraginales</taxon>
        <taxon>Boraginaceae</taxon>
        <taxon>Boraginoideae</taxon>
        <taxon>Lithospermeae</taxon>
        <taxon>Lithospermum</taxon>
    </lineage>
</organism>
<keyword evidence="1 6" id="KW-0808">Transferase</keyword>
<feature type="compositionally biased region" description="Basic residues" evidence="7">
    <location>
        <begin position="327"/>
        <end position="343"/>
    </location>
</feature>
<dbReference type="GO" id="GO:0004553">
    <property type="term" value="F:hydrolase activity, hydrolyzing O-glycosyl compounds"/>
    <property type="evidence" value="ECO:0007669"/>
    <property type="project" value="InterPro"/>
</dbReference>
<evidence type="ECO:0000313" key="10">
    <source>
        <dbReference type="Proteomes" id="UP001454036"/>
    </source>
</evidence>
<dbReference type="Pfam" id="PF06955">
    <property type="entry name" value="XET_C"/>
    <property type="match status" value="1"/>
</dbReference>
<comment type="subcellular location">
    <subcellularLocation>
        <location evidence="6">Secreted</location>
        <location evidence="6">Cell wall</location>
    </subcellularLocation>
    <subcellularLocation>
        <location evidence="6">Secreted</location>
        <location evidence="6">Extracellular space</location>
        <location evidence="6">Apoplast</location>
    </subcellularLocation>
</comment>
<dbReference type="Pfam" id="PF00722">
    <property type="entry name" value="Glyco_hydro_16"/>
    <property type="match status" value="1"/>
</dbReference>
<feature type="region of interest" description="Disordered" evidence="7">
    <location>
        <begin position="327"/>
        <end position="355"/>
    </location>
</feature>
<dbReference type="InterPro" id="IPR013320">
    <property type="entry name" value="ConA-like_dom_sf"/>
</dbReference>
<dbReference type="GO" id="GO:0071555">
    <property type="term" value="P:cell wall organization"/>
    <property type="evidence" value="ECO:0007669"/>
    <property type="project" value="UniProtKB-KW"/>
</dbReference>
<keyword evidence="6" id="KW-0961">Cell wall biogenesis/degradation</keyword>
<dbReference type="GO" id="GO:0016762">
    <property type="term" value="F:xyloglucan:xyloglucosyl transferase activity"/>
    <property type="evidence" value="ECO:0007669"/>
    <property type="project" value="UniProtKB-EC"/>
</dbReference>
<dbReference type="PANTHER" id="PTHR31062">
    <property type="entry name" value="XYLOGLUCAN ENDOTRANSGLUCOSYLASE/HYDROLASE PROTEIN 8-RELATED"/>
    <property type="match status" value="1"/>
</dbReference>
<dbReference type="GO" id="GO:0010411">
    <property type="term" value="P:xyloglucan metabolic process"/>
    <property type="evidence" value="ECO:0007669"/>
    <property type="project" value="InterPro"/>
</dbReference>
<protein>
    <recommendedName>
        <fullName evidence="6">Xyloglucan endotransglucosylase/hydrolase</fullName>
        <ecNumber evidence="6">2.4.1.207</ecNumber>
    </recommendedName>
</protein>
<name>A0AAV3PWF1_LITER</name>
<keyword evidence="2 6" id="KW-0378">Hydrolase</keyword>
<dbReference type="PIRSF" id="PIRSF005604">
    <property type="entry name" value="XET"/>
    <property type="match status" value="1"/>
</dbReference>
<sequence length="355" mass="40466">MFIHSCSPRMLPPLYPKVFSFSLFLLACMRSNIKTTIALNLTTLRFDGSYSPLFSDFNIKRSTDDKTVSLGLNRLSGSGIISTDYYHYGFYSASIKLPESHTAGIVVAFYTSNADTFEKNHDELDIEFLGNVEGGPWKFQTNVYGNGSVSRGREERYKLWFDPSKESHRFNILWTPNNVIFYVDDVPIREVVRNEAMGGDFPSKPMSVYATIWDASSWATDGGKYKVDYKYEPFVAELTDLVIEGCIVDPIEQIPSTNCSDRTIRLLQQPYATISPDGHLAMKNFRENFMYYSHCYDNVRYSVTPPECVIVPSERELFKGNGRIRGKIASQRKRHDQKGKQGRIRNTDSQQASAK</sequence>
<dbReference type="InterPro" id="IPR010713">
    <property type="entry name" value="XET_C"/>
</dbReference>
<feature type="domain" description="GH16" evidence="8">
    <location>
        <begin position="44"/>
        <end position="238"/>
    </location>
</feature>
<comment type="similarity">
    <text evidence="6">Belongs to the glycosyl hydrolase 16 family.</text>
</comment>
<evidence type="ECO:0000259" key="8">
    <source>
        <dbReference type="PROSITE" id="PS51762"/>
    </source>
</evidence>
<dbReference type="InterPro" id="IPR000757">
    <property type="entry name" value="Beta-glucanase-like"/>
</dbReference>
<dbReference type="Proteomes" id="UP001454036">
    <property type="component" value="Unassembled WGS sequence"/>
</dbReference>
<feature type="active site" description="Proton donor" evidence="5">
    <location>
        <position position="127"/>
    </location>
</feature>
<dbReference type="SUPFAM" id="SSF49899">
    <property type="entry name" value="Concanavalin A-like lectins/glucanases"/>
    <property type="match status" value="1"/>
</dbReference>
<comment type="function">
    <text evidence="6">Catalyzes xyloglucan endohydrolysis (XEH) and/or endotransglycosylation (XET). Cleaves and religates xyloglucan polymers, an essential constituent of the primary cell wall, and thereby participates in cell wall construction of growing tissues.</text>
</comment>
<comment type="PTM">
    <text evidence="6">Contains at least one intrachain disulfide bond essential for its enzymatic activity.</text>
</comment>
<evidence type="ECO:0000256" key="3">
    <source>
        <dbReference type="ARBA" id="ARBA00023157"/>
    </source>
</evidence>
<accession>A0AAV3PWF1</accession>
<evidence type="ECO:0000256" key="6">
    <source>
        <dbReference type="RuleBase" id="RU361120"/>
    </source>
</evidence>
<dbReference type="EMBL" id="BAABME010002789">
    <property type="protein sequence ID" value="GAA0156119.1"/>
    <property type="molecule type" value="Genomic_DNA"/>
</dbReference>
<keyword evidence="10" id="KW-1185">Reference proteome</keyword>
<dbReference type="GO" id="GO:0048046">
    <property type="term" value="C:apoplast"/>
    <property type="evidence" value="ECO:0007669"/>
    <property type="project" value="UniProtKB-SubCell"/>
</dbReference>
<keyword evidence="3" id="KW-1015">Disulfide bond</keyword>
<evidence type="ECO:0000256" key="1">
    <source>
        <dbReference type="ARBA" id="ARBA00022679"/>
    </source>
</evidence>
<keyword evidence="6" id="KW-0134">Cell wall</keyword>
<dbReference type="InterPro" id="IPR016455">
    <property type="entry name" value="XTH"/>
</dbReference>
<dbReference type="InterPro" id="IPR044791">
    <property type="entry name" value="Beta-glucanase/XTH"/>
</dbReference>
<reference evidence="9 10" key="1">
    <citation type="submission" date="2024-01" db="EMBL/GenBank/DDBJ databases">
        <title>The complete chloroplast genome sequence of Lithospermum erythrorhizon: insights into the phylogenetic relationship among Boraginaceae species and the maternal lineages of purple gromwells.</title>
        <authorList>
            <person name="Okada T."/>
            <person name="Watanabe K."/>
        </authorList>
    </citation>
    <scope>NUCLEOTIDE SEQUENCE [LARGE SCALE GENOMIC DNA]</scope>
</reference>
<evidence type="ECO:0000256" key="7">
    <source>
        <dbReference type="SAM" id="MobiDB-lite"/>
    </source>
</evidence>
<keyword evidence="6" id="KW-0052">Apoplast</keyword>
<keyword evidence="6" id="KW-0964">Secreted</keyword>
<dbReference type="GO" id="GO:0042546">
    <property type="term" value="P:cell wall biogenesis"/>
    <property type="evidence" value="ECO:0007669"/>
    <property type="project" value="InterPro"/>
</dbReference>
<dbReference type="AlphaFoldDB" id="A0AAV3PWF1"/>
<gene>
    <name evidence="9" type="ORF">LIER_13685</name>
</gene>
<dbReference type="PROSITE" id="PS51762">
    <property type="entry name" value="GH16_2"/>
    <property type="match status" value="1"/>
</dbReference>
<feature type="active site" description="Nucleophile" evidence="5">
    <location>
        <position position="123"/>
    </location>
</feature>
<evidence type="ECO:0000256" key="2">
    <source>
        <dbReference type="ARBA" id="ARBA00022801"/>
    </source>
</evidence>
<evidence type="ECO:0000256" key="4">
    <source>
        <dbReference type="ARBA" id="ARBA00023295"/>
    </source>
</evidence>
<proteinExistence type="inferred from homology"/>